<sequence length="221" mass="25412">MLSQKSRVALFQEGFCELPDDVLSIILSSLPLESLRLLPFVCRAWRELSSRDLLWRGVCETPRDASWRWRPPRRPRRPYRTIYLSHLQVSFHLPALYSWQCPSALPVIPMKSAQLTVPPSALPVIPMKSAQLTNAEKQLRYRHDILYAKLTFATTSILRRDSVGPMRKLLREMGPELNINHRDGISGRTVVHLSVCWGSKRRDGGSERIWAHEKGVYGGRM</sequence>
<comment type="caution">
    <text evidence="2">The sequence shown here is derived from an EMBL/GenBank/DDBJ whole genome shotgun (WGS) entry which is preliminary data.</text>
</comment>
<dbReference type="AlphaFoldDB" id="A0AAE0G8C0"/>
<evidence type="ECO:0000313" key="3">
    <source>
        <dbReference type="Proteomes" id="UP001190700"/>
    </source>
</evidence>
<accession>A0AAE0G8C0</accession>
<dbReference type="EMBL" id="LGRX02008493">
    <property type="protein sequence ID" value="KAK3273416.1"/>
    <property type="molecule type" value="Genomic_DNA"/>
</dbReference>
<keyword evidence="3" id="KW-1185">Reference proteome</keyword>
<evidence type="ECO:0000313" key="2">
    <source>
        <dbReference type="EMBL" id="KAK3273416.1"/>
    </source>
</evidence>
<name>A0AAE0G8C0_9CHLO</name>
<dbReference type="Pfam" id="PF12937">
    <property type="entry name" value="F-box-like"/>
    <property type="match status" value="1"/>
</dbReference>
<dbReference type="InterPro" id="IPR001810">
    <property type="entry name" value="F-box_dom"/>
</dbReference>
<proteinExistence type="predicted"/>
<dbReference type="InterPro" id="IPR036047">
    <property type="entry name" value="F-box-like_dom_sf"/>
</dbReference>
<dbReference type="SUPFAM" id="SSF81383">
    <property type="entry name" value="F-box domain"/>
    <property type="match status" value="1"/>
</dbReference>
<dbReference type="SMART" id="SM00256">
    <property type="entry name" value="FBOX"/>
    <property type="match status" value="1"/>
</dbReference>
<reference evidence="2 3" key="1">
    <citation type="journal article" date="2015" name="Genome Biol. Evol.">
        <title>Comparative Genomics of a Bacterivorous Green Alga Reveals Evolutionary Causalities and Consequences of Phago-Mixotrophic Mode of Nutrition.</title>
        <authorList>
            <person name="Burns J.A."/>
            <person name="Paasch A."/>
            <person name="Narechania A."/>
            <person name="Kim E."/>
        </authorList>
    </citation>
    <scope>NUCLEOTIDE SEQUENCE [LARGE SCALE GENOMIC DNA]</scope>
    <source>
        <strain evidence="2 3">PLY_AMNH</strain>
    </source>
</reference>
<feature type="domain" description="F-box" evidence="1">
    <location>
        <begin position="12"/>
        <end position="58"/>
    </location>
</feature>
<dbReference type="Proteomes" id="UP001190700">
    <property type="component" value="Unassembled WGS sequence"/>
</dbReference>
<protein>
    <recommendedName>
        <fullName evidence="1">F-box domain-containing protein</fullName>
    </recommendedName>
</protein>
<organism evidence="2 3">
    <name type="scientific">Cymbomonas tetramitiformis</name>
    <dbReference type="NCBI Taxonomy" id="36881"/>
    <lineage>
        <taxon>Eukaryota</taxon>
        <taxon>Viridiplantae</taxon>
        <taxon>Chlorophyta</taxon>
        <taxon>Pyramimonadophyceae</taxon>
        <taxon>Pyramimonadales</taxon>
        <taxon>Pyramimonadaceae</taxon>
        <taxon>Cymbomonas</taxon>
    </lineage>
</organism>
<dbReference type="Gene3D" id="1.20.1280.50">
    <property type="match status" value="1"/>
</dbReference>
<gene>
    <name evidence="2" type="ORF">CYMTET_18341</name>
</gene>
<evidence type="ECO:0000259" key="1">
    <source>
        <dbReference type="PROSITE" id="PS50181"/>
    </source>
</evidence>
<dbReference type="PROSITE" id="PS50181">
    <property type="entry name" value="FBOX"/>
    <property type="match status" value="1"/>
</dbReference>